<dbReference type="InterPro" id="IPR029065">
    <property type="entry name" value="Enolase_C-like"/>
</dbReference>
<dbReference type="SUPFAM" id="SSF51604">
    <property type="entry name" value="Enolase C-terminal domain-like"/>
    <property type="match status" value="1"/>
</dbReference>
<comment type="caution">
    <text evidence="4">The sequence shown here is derived from an EMBL/GenBank/DDBJ whole genome shotgun (WGS) entry which is preliminary data.</text>
</comment>
<accession>A0ABD4TZ37</accession>
<evidence type="ECO:0000313" key="4">
    <source>
        <dbReference type="EMBL" id="MCU9969322.1"/>
    </source>
</evidence>
<name>A0ABD4TZ37_9ACTO</name>
<organism evidence="4 5">
    <name type="scientific">Mobiluncus mulieris</name>
    <dbReference type="NCBI Taxonomy" id="2052"/>
    <lineage>
        <taxon>Bacteria</taxon>
        <taxon>Bacillati</taxon>
        <taxon>Actinomycetota</taxon>
        <taxon>Actinomycetes</taxon>
        <taxon>Actinomycetales</taxon>
        <taxon>Actinomycetaceae</taxon>
        <taxon>Mobiluncus</taxon>
    </lineage>
</organism>
<proteinExistence type="predicted"/>
<dbReference type="Pfam" id="PF18374">
    <property type="entry name" value="Enolase_like_N"/>
    <property type="match status" value="1"/>
</dbReference>
<evidence type="ECO:0000259" key="3">
    <source>
        <dbReference type="SMART" id="SM00922"/>
    </source>
</evidence>
<sequence length="581" mass="60161">MGKNLARLARFEPGPRAARWLAEAGVEAVWVYEIPLTTQFRGITARDGLILAGPGGLAEAAPFWNYAPAVARRWFEGALAIAREGLPVPPAPVALNVTVPIVPPEVASQIVRESGCRTAKVKVADPRANLDADVARVRAVRAALDELWGSGAAINAPGSDGFMRCQSGWAPHEPGVNNLATGGNAAGGGDILSIGDGVNPKVGGWGQAPHEVETNATNASGEVNASGGYDAGGANERVSLAANASGGYDAGGANERVSLAANASGATQATQTGGGQIRVDVNAAWSLEEARENLPRLVEAAGGLEYAEQPCRDLRDLAVLQAEGIAPIAADESIRLAPDPALAIREVVAAGLAAMVIKAMPLRGPAAALQALAQAMAQAFAPTVQRQESLGFATQEFSPETVNRDRFQGASAQRSFGGDAKSLPSPIRFHAATAAPRENNADCQITEDGIKTNSERNGTEARPMVVVSSALDSGVGLVAGMSLATMLYQDSDPQTSPSLAGAQKNTPADRFSPSITNPQPSVAMGLGTGRLMCGGILVEEPRLENGYLIAPIKPQLNLDLPAPDAELSARWRERLEMIAGI</sequence>
<feature type="domain" description="Mandelate racemase/muconate lactonizing enzyme C-terminal" evidence="3">
    <location>
        <begin position="103"/>
        <end position="327"/>
    </location>
</feature>
<dbReference type="PANTHER" id="PTHR48073:SF2">
    <property type="entry name" value="O-SUCCINYLBENZOATE SYNTHASE"/>
    <property type="match status" value="1"/>
</dbReference>
<dbReference type="Pfam" id="PF13378">
    <property type="entry name" value="MR_MLE_C"/>
    <property type="match status" value="1"/>
</dbReference>
<evidence type="ECO:0000256" key="2">
    <source>
        <dbReference type="SAM" id="MobiDB-lite"/>
    </source>
</evidence>
<gene>
    <name evidence="4" type="ORF">FYZ43_07945</name>
</gene>
<evidence type="ECO:0000256" key="1">
    <source>
        <dbReference type="ARBA" id="ARBA00022723"/>
    </source>
</evidence>
<dbReference type="RefSeq" id="WP_169765493.1">
    <property type="nucleotide sequence ID" value="NZ_JABCUP010000004.1"/>
</dbReference>
<evidence type="ECO:0000313" key="5">
    <source>
        <dbReference type="Proteomes" id="UP001209486"/>
    </source>
</evidence>
<dbReference type="GO" id="GO:0046872">
    <property type="term" value="F:metal ion binding"/>
    <property type="evidence" value="ECO:0007669"/>
    <property type="project" value="UniProtKB-KW"/>
</dbReference>
<dbReference type="Proteomes" id="UP001209486">
    <property type="component" value="Unassembled WGS sequence"/>
</dbReference>
<dbReference type="GO" id="GO:0003824">
    <property type="term" value="F:catalytic activity"/>
    <property type="evidence" value="ECO:0007669"/>
    <property type="project" value="UniProtKB-ARBA"/>
</dbReference>
<dbReference type="InterPro" id="IPR036849">
    <property type="entry name" value="Enolase-like_C_sf"/>
</dbReference>
<dbReference type="EMBL" id="VSZY01000013">
    <property type="protein sequence ID" value="MCU9969322.1"/>
    <property type="molecule type" value="Genomic_DNA"/>
</dbReference>
<dbReference type="SMART" id="SM00922">
    <property type="entry name" value="MR_MLE"/>
    <property type="match status" value="1"/>
</dbReference>
<dbReference type="InterPro" id="IPR029017">
    <property type="entry name" value="Enolase-like_N"/>
</dbReference>
<dbReference type="Gene3D" id="3.20.20.120">
    <property type="entry name" value="Enolase-like C-terminal domain"/>
    <property type="match status" value="1"/>
</dbReference>
<protein>
    <submittedName>
        <fullName evidence="4">O-succinylbenzoate synthase</fullName>
    </submittedName>
</protein>
<dbReference type="PANTHER" id="PTHR48073">
    <property type="entry name" value="O-SUCCINYLBENZOATE SYNTHASE-RELATED"/>
    <property type="match status" value="1"/>
</dbReference>
<feature type="compositionally biased region" description="Polar residues" evidence="2">
    <location>
        <begin position="491"/>
        <end position="506"/>
    </location>
</feature>
<dbReference type="AlphaFoldDB" id="A0ABD4TZ37"/>
<reference evidence="4 5" key="1">
    <citation type="submission" date="2019-08" db="EMBL/GenBank/DDBJ databases">
        <title>Comparison of rpoB and gyrB Sequences from Mobiluncus Species and Development of a Multiplex PCR Method for Clinical Detection of Mobiluncus curtisii and Mobiluncus mulieris.</title>
        <authorList>
            <person name="Yang L."/>
            <person name="Shen Y."/>
            <person name="Xu G."/>
            <person name="Shu L.-B."/>
            <person name="Hu J."/>
            <person name="Zhang R."/>
            <person name="Wang Y."/>
            <person name="Zhou H.-W."/>
            <person name="Zhang X."/>
        </authorList>
    </citation>
    <scope>NUCLEOTIDE SEQUENCE [LARGE SCALE GENOMIC DNA]</scope>
    <source>
        <strain evidence="4 5">M26</strain>
    </source>
</reference>
<dbReference type="Gene3D" id="3.30.390.10">
    <property type="entry name" value="Enolase-like, N-terminal domain"/>
    <property type="match status" value="1"/>
</dbReference>
<dbReference type="InterPro" id="IPR013342">
    <property type="entry name" value="Mandelate_racemase_C"/>
</dbReference>
<keyword evidence="1" id="KW-0479">Metal-binding</keyword>
<feature type="region of interest" description="Disordered" evidence="2">
    <location>
        <begin position="489"/>
        <end position="519"/>
    </location>
</feature>